<name>H0EG36_GLAL7</name>
<gene>
    <name evidence="2" type="ORF">M7I_1444</name>
</gene>
<dbReference type="InterPro" id="IPR013120">
    <property type="entry name" value="FAR_NAD-bd"/>
</dbReference>
<reference evidence="2 3" key="1">
    <citation type="journal article" date="2012" name="Eukaryot. Cell">
        <title>Genome sequence of the fungus Glarea lozoyensis: the first genome sequence of a species from the Helotiaceae family.</title>
        <authorList>
            <person name="Youssar L."/>
            <person name="Gruening B.A."/>
            <person name="Erxleben A."/>
            <person name="Guenther S."/>
            <person name="Huettel W."/>
        </authorList>
    </citation>
    <scope>NUCLEOTIDE SEQUENCE [LARGE SCALE GENOMIC DNA]</scope>
    <source>
        <strain evidence="3">ATCC 74030 / MF5533</strain>
    </source>
</reference>
<protein>
    <recommendedName>
        <fullName evidence="1">Thioester reductase (TE) domain-containing protein</fullName>
    </recommendedName>
</protein>
<dbReference type="OrthoDB" id="429813at2759"/>
<dbReference type="AlphaFoldDB" id="H0EG36"/>
<dbReference type="InterPro" id="IPR036291">
    <property type="entry name" value="NAD(P)-bd_dom_sf"/>
</dbReference>
<evidence type="ECO:0000313" key="2">
    <source>
        <dbReference type="EMBL" id="EHL02371.1"/>
    </source>
</evidence>
<dbReference type="HOGENOM" id="CLU_1219789_0_0_1"/>
<dbReference type="InParanoid" id="H0EG36"/>
<dbReference type="SUPFAM" id="SSF51735">
    <property type="entry name" value="NAD(P)-binding Rossmann-fold domains"/>
    <property type="match status" value="1"/>
</dbReference>
<organism evidence="2 3">
    <name type="scientific">Glarea lozoyensis (strain ATCC 74030 / MF5533)</name>
    <dbReference type="NCBI Taxonomy" id="1104152"/>
    <lineage>
        <taxon>Eukaryota</taxon>
        <taxon>Fungi</taxon>
        <taxon>Dikarya</taxon>
        <taxon>Ascomycota</taxon>
        <taxon>Pezizomycotina</taxon>
        <taxon>Leotiomycetes</taxon>
        <taxon>Helotiales</taxon>
        <taxon>Helotiaceae</taxon>
        <taxon>Glarea</taxon>
    </lineage>
</organism>
<keyword evidence="3" id="KW-1185">Reference proteome</keyword>
<comment type="caution">
    <text evidence="2">The sequence shown here is derived from an EMBL/GenBank/DDBJ whole genome shotgun (WGS) entry which is preliminary data.</text>
</comment>
<evidence type="ECO:0000259" key="1">
    <source>
        <dbReference type="Pfam" id="PF07993"/>
    </source>
</evidence>
<feature type="domain" description="Thioester reductase (TE)" evidence="1">
    <location>
        <begin position="8"/>
        <end position="202"/>
    </location>
</feature>
<dbReference type="Pfam" id="PF07993">
    <property type="entry name" value="NAD_binding_4"/>
    <property type="match status" value="1"/>
</dbReference>
<dbReference type="Gene3D" id="3.40.50.720">
    <property type="entry name" value="NAD(P)-binding Rossmann-like Domain"/>
    <property type="match status" value="1"/>
</dbReference>
<dbReference type="EMBL" id="AGUE01000023">
    <property type="protein sequence ID" value="EHL02371.1"/>
    <property type="molecule type" value="Genomic_DNA"/>
</dbReference>
<accession>H0EG36</accession>
<proteinExistence type="predicted"/>
<sequence>MVRGSNRAGKLRRTLAERGMDTSIIDEGKIEVVNFSMQDPLLGLDLEKYAELANMVTVVVQNAWKMDFNLGVEEFEGDCLRNTMSLLRLTQAGRPKRFVFTSSISACMGPGQTSPTVFEEPIGNDPTVALSTGYAQIERITQTATRILNLPVHLLRVGQMAGSTTTGHWNVNEMWPIMFATALHPSITSIPSFPSKLVDWIPFFENMAGEEEMHKTFDSRKTQEISV</sequence>
<dbReference type="Proteomes" id="UP000005446">
    <property type="component" value="Unassembled WGS sequence"/>
</dbReference>
<evidence type="ECO:0000313" key="3">
    <source>
        <dbReference type="Proteomes" id="UP000005446"/>
    </source>
</evidence>